<comment type="caution">
    <text evidence="9">Lacks conserved residue(s) required for the propagation of feature annotation.</text>
</comment>
<feature type="transmembrane region" description="Helical" evidence="9">
    <location>
        <begin position="256"/>
        <end position="274"/>
    </location>
</feature>
<evidence type="ECO:0000313" key="12">
    <source>
        <dbReference type="Proteomes" id="UP001447188"/>
    </source>
</evidence>
<dbReference type="Gene3D" id="1.20.1110.10">
    <property type="entry name" value="Calcium-transporting ATPase, transmembrane domain"/>
    <property type="match status" value="1"/>
</dbReference>
<feature type="transmembrane region" description="Helical" evidence="9">
    <location>
        <begin position="928"/>
        <end position="952"/>
    </location>
</feature>
<feature type="transmembrane region" description="Helical" evidence="9">
    <location>
        <begin position="84"/>
        <end position="103"/>
    </location>
</feature>
<keyword evidence="9" id="KW-0109">Calcium transport</keyword>
<name>A0ABR3GCN9_9PEZI</name>
<keyword evidence="8 9" id="KW-0472">Membrane</keyword>
<dbReference type="Pfam" id="PF00122">
    <property type="entry name" value="E1-E2_ATPase"/>
    <property type="match status" value="1"/>
</dbReference>
<comment type="function">
    <text evidence="9">Catalyzes the hydrolysis of ATP coupled with the transport of calcium.</text>
</comment>
<keyword evidence="3 9" id="KW-0547">Nucleotide-binding</keyword>
<dbReference type="Gene3D" id="3.60.20.10">
    <property type="entry name" value="Glutamine Phosphoribosylpyrophosphate, subunit 1, domain 1"/>
    <property type="match status" value="1"/>
</dbReference>
<dbReference type="SUPFAM" id="SSF81653">
    <property type="entry name" value="Calcium ATPase, transduction domain A"/>
    <property type="match status" value="1"/>
</dbReference>
<comment type="caution">
    <text evidence="11">The sequence shown here is derived from an EMBL/GenBank/DDBJ whole genome shotgun (WGS) entry which is preliminary data.</text>
</comment>
<evidence type="ECO:0000256" key="6">
    <source>
        <dbReference type="ARBA" id="ARBA00022967"/>
    </source>
</evidence>
<feature type="domain" description="Cation-transporting P-type ATPase N-terminal" evidence="10">
    <location>
        <begin position="3"/>
        <end position="77"/>
    </location>
</feature>
<protein>
    <recommendedName>
        <fullName evidence="9">Calcium-transporting ATPase</fullName>
        <ecNumber evidence="9">7.2.2.10</ecNumber>
    </recommendedName>
</protein>
<comment type="catalytic activity">
    <reaction evidence="9">
        <text>Ca(2+)(in) + ATP + H2O = Ca(2+)(out) + ADP + phosphate + H(+)</text>
        <dbReference type="Rhea" id="RHEA:18105"/>
        <dbReference type="ChEBI" id="CHEBI:15377"/>
        <dbReference type="ChEBI" id="CHEBI:15378"/>
        <dbReference type="ChEBI" id="CHEBI:29108"/>
        <dbReference type="ChEBI" id="CHEBI:30616"/>
        <dbReference type="ChEBI" id="CHEBI:43474"/>
        <dbReference type="ChEBI" id="CHEBI:456216"/>
        <dbReference type="EC" id="7.2.2.10"/>
    </reaction>
</comment>
<dbReference type="InterPro" id="IPR023214">
    <property type="entry name" value="HAD_sf"/>
</dbReference>
<organism evidence="11 12">
    <name type="scientific">Discina gigas</name>
    <dbReference type="NCBI Taxonomy" id="1032678"/>
    <lineage>
        <taxon>Eukaryota</taxon>
        <taxon>Fungi</taxon>
        <taxon>Dikarya</taxon>
        <taxon>Ascomycota</taxon>
        <taxon>Pezizomycotina</taxon>
        <taxon>Pezizomycetes</taxon>
        <taxon>Pezizales</taxon>
        <taxon>Discinaceae</taxon>
        <taxon>Discina</taxon>
    </lineage>
</organism>
<dbReference type="Gene3D" id="3.40.50.1000">
    <property type="entry name" value="HAD superfamily/HAD-like"/>
    <property type="match status" value="1"/>
</dbReference>
<dbReference type="SFLD" id="SFLDS00003">
    <property type="entry name" value="Haloacid_Dehalogenase"/>
    <property type="match status" value="1"/>
</dbReference>
<keyword evidence="9" id="KW-0813">Transport</keyword>
<keyword evidence="6" id="KW-1278">Translocase</keyword>
<dbReference type="InterPro" id="IPR033811">
    <property type="entry name" value="Proteasome_beta_3"/>
</dbReference>
<dbReference type="SMART" id="SM00831">
    <property type="entry name" value="Cation_ATPase_N"/>
    <property type="match status" value="1"/>
</dbReference>
<evidence type="ECO:0000256" key="9">
    <source>
        <dbReference type="RuleBase" id="RU361146"/>
    </source>
</evidence>
<dbReference type="PROSITE" id="PS00154">
    <property type="entry name" value="ATPASE_E1_E2"/>
    <property type="match status" value="1"/>
</dbReference>
<dbReference type="InterPro" id="IPR023298">
    <property type="entry name" value="ATPase_P-typ_TM_dom_sf"/>
</dbReference>
<dbReference type="InterPro" id="IPR006068">
    <property type="entry name" value="ATPase_P-typ_cation-transptr_C"/>
</dbReference>
<dbReference type="NCBIfam" id="TIGR01116">
    <property type="entry name" value="ATPase-IIA1_Ca"/>
    <property type="match status" value="1"/>
</dbReference>
<evidence type="ECO:0000256" key="8">
    <source>
        <dbReference type="ARBA" id="ARBA00023136"/>
    </source>
</evidence>
<evidence type="ECO:0000256" key="4">
    <source>
        <dbReference type="ARBA" id="ARBA00022840"/>
    </source>
</evidence>
<dbReference type="EMBL" id="JBBBZM010000122">
    <property type="protein sequence ID" value="KAL0633535.1"/>
    <property type="molecule type" value="Genomic_DNA"/>
</dbReference>
<keyword evidence="9" id="KW-0106">Calcium</keyword>
<keyword evidence="4 9" id="KW-0067">ATP-binding</keyword>
<dbReference type="InterPro" id="IPR023299">
    <property type="entry name" value="ATPase_P-typ_cyto_dom_N"/>
</dbReference>
<keyword evidence="9" id="KW-0406">Ion transport</keyword>
<dbReference type="CDD" id="cd03759">
    <property type="entry name" value="proteasome_beta_type_3"/>
    <property type="match status" value="1"/>
</dbReference>
<dbReference type="NCBIfam" id="TIGR01494">
    <property type="entry name" value="ATPase_P-type"/>
    <property type="match status" value="2"/>
</dbReference>
<dbReference type="EC" id="7.2.2.10" evidence="9"/>
<dbReference type="PRINTS" id="PR00119">
    <property type="entry name" value="CATATPASE"/>
</dbReference>
<evidence type="ECO:0000313" key="11">
    <source>
        <dbReference type="EMBL" id="KAL0633535.1"/>
    </source>
</evidence>
<evidence type="ECO:0000256" key="3">
    <source>
        <dbReference type="ARBA" id="ARBA00022741"/>
    </source>
</evidence>
<dbReference type="InterPro" id="IPR001757">
    <property type="entry name" value="P_typ_ATPase"/>
</dbReference>
<feature type="transmembrane region" description="Helical" evidence="9">
    <location>
        <begin position="755"/>
        <end position="776"/>
    </location>
</feature>
<dbReference type="PANTHER" id="PTHR42861">
    <property type="entry name" value="CALCIUM-TRANSPORTING ATPASE"/>
    <property type="match status" value="1"/>
</dbReference>
<dbReference type="Gene3D" id="3.40.1110.10">
    <property type="entry name" value="Calcium-transporting ATPase, cytoplasmic domain N"/>
    <property type="match status" value="1"/>
</dbReference>
<evidence type="ECO:0000256" key="2">
    <source>
        <dbReference type="ARBA" id="ARBA00022692"/>
    </source>
</evidence>
<keyword evidence="5" id="KW-0460">Magnesium</keyword>
<feature type="transmembrane region" description="Helical" evidence="9">
    <location>
        <begin position="61"/>
        <end position="78"/>
    </location>
</feature>
<evidence type="ECO:0000259" key="10">
    <source>
        <dbReference type="SMART" id="SM00831"/>
    </source>
</evidence>
<comment type="subcellular location">
    <subcellularLocation>
        <location evidence="1 9">Membrane</location>
        <topology evidence="1 9">Multi-pass membrane protein</topology>
    </subcellularLocation>
</comment>
<dbReference type="SFLD" id="SFLDF00027">
    <property type="entry name" value="p-type_atpase"/>
    <property type="match status" value="1"/>
</dbReference>
<dbReference type="PROSITE" id="PS51476">
    <property type="entry name" value="PROTEASOME_BETA_2"/>
    <property type="match status" value="1"/>
</dbReference>
<gene>
    <name evidence="11" type="ORF">Q9L58_007567</name>
</gene>
<keyword evidence="2 9" id="KW-0812">Transmembrane</keyword>
<dbReference type="Pfam" id="PF00690">
    <property type="entry name" value="Cation_ATPase_N"/>
    <property type="match status" value="1"/>
</dbReference>
<sequence>MEQAYAKPTDEVLRFFNVEERSGLNDEQVTSAKVKYGRNALPEEPPTPIWKLILEQFKDQLVIILLGSAGVSFALAILEDGEGMTAFVDPAVILTILVLNAVVGVSQESSAEKAIAALNEYSANEAKVVRNGHVSRIRAEELVPGDIVDIAVGDRIPADCRVLSIQSNSFRVDQAILTGESESVGKDTRPVQDDRAVKQDQVNMLFSGTTVTVGHARAVVALTGNATAIGDIHTSITSQISEPTPLKQKLNDFGDVLAKVIMVICILVWLINIGNFSDEAHGGWLKGAIYYLKIAVSLGVAAIPEGLAVVITTCLALGTRKMAAKNAVVRSLPSVETLGSCSVICSDKTGTLTTNQMSVSRAVVISESQTELEDLAIEGTNFSPVGAIRDAQGNIMESVAAHSVTIRKLAEVAAICNEAEISYDPKTQTFSNVGEPTEGALRVLVEKIGTPDPILNLQNSQKPLETRLDQANRYYESQSPKLATYEFSRDRKSMSVLTGDQSGQRLLVKGAPESIMERCSYAFIGSSGTKVAMSRKTRELVNAKLSEYANRGLRVIAFATVDDISGNPLTRTATTTQEYARLEQNMTFIGLVGMLDPPRPEVAASIRKCRQAGIRVVVITGDNKQTAETICRQIGIFGEHEDLTGKSYTGREFDALSESEQLEVAKRASLFSRTEPAHKSKLVDLLQSAGEVVAMTGDGVNDAPALKKSDIGVAMGSGTDVAKLAADMVLADDNFATIELAIEEGRSIYNNTQQFIRYLISSNIGEVVSIFLTAAAGMPEALIPVQLLWVNLVTDGLPATALSFNPPDHDIMRRQPRGRDEPLVSKWLFFRYMVIGIYVGAATVFGYAWWFMFNSEGPGITFYQLSHFHRCSTQYPEIGCEMFGNEMAKTASTMSLSILVVIEMFNAMNALSSSESLLTLPLWKNMKLVYAITLSMALHFGLLYTPVLQALFSITPLNLHEWKAVIYISLPVIFIDEALKFAERRLYLPAPLNKTKNEVGKDCVAIACDLRLGMQALTVSNDFPKIFNYGDVYLGLTGLATDVITVSELFRYKVNMYRLREERDIEPETMANLVSSSLYEKRFGPFFVSPVIAGINQHTKQPFVCGFDSIGCINFAKDFIVSGTAENQLFGTCESLWEPDMEPEDLFETISQALLNSVDRDALSGWGAHVYVITKDKVIKRLLKGSYGVSGRLAVEWFMFG</sequence>
<dbReference type="InterPro" id="IPR023333">
    <property type="entry name" value="Proteasome_suB-type"/>
</dbReference>
<dbReference type="InterPro" id="IPR005782">
    <property type="entry name" value="P-type_ATPase_IIA"/>
</dbReference>
<feature type="transmembrane region" description="Helical" evidence="9">
    <location>
        <begin position="828"/>
        <end position="850"/>
    </location>
</feature>
<dbReference type="Pfam" id="PF08282">
    <property type="entry name" value="Hydrolase_3"/>
    <property type="match status" value="1"/>
</dbReference>
<dbReference type="Pfam" id="PF00689">
    <property type="entry name" value="Cation_ATPase_C"/>
    <property type="match status" value="1"/>
</dbReference>
<evidence type="ECO:0000256" key="7">
    <source>
        <dbReference type="ARBA" id="ARBA00022989"/>
    </source>
</evidence>
<proteinExistence type="inferred from homology"/>
<accession>A0ABR3GCN9</accession>
<evidence type="ECO:0000256" key="1">
    <source>
        <dbReference type="ARBA" id="ARBA00004141"/>
    </source>
</evidence>
<dbReference type="InterPro" id="IPR036412">
    <property type="entry name" value="HAD-like_sf"/>
</dbReference>
<reference evidence="11 12" key="1">
    <citation type="submission" date="2024-02" db="EMBL/GenBank/DDBJ databases">
        <title>Discinaceae phylogenomics.</title>
        <authorList>
            <person name="Dirks A.C."/>
            <person name="James T.Y."/>
        </authorList>
    </citation>
    <scope>NUCLEOTIDE SEQUENCE [LARGE SCALE GENOMIC DNA]</scope>
    <source>
        <strain evidence="11 12">ACD0624</strain>
    </source>
</reference>
<dbReference type="Gene3D" id="2.70.150.10">
    <property type="entry name" value="Calcium-transporting ATPase, cytoplasmic transduction domain A"/>
    <property type="match status" value="1"/>
</dbReference>
<feature type="transmembrane region" description="Helical" evidence="9">
    <location>
        <begin position="294"/>
        <end position="317"/>
    </location>
</feature>
<dbReference type="InterPro" id="IPR008250">
    <property type="entry name" value="ATPase_P-typ_transduc_dom_A_sf"/>
</dbReference>
<dbReference type="InterPro" id="IPR029055">
    <property type="entry name" value="Ntn_hydrolases_N"/>
</dbReference>
<dbReference type="SUPFAM" id="SSF81660">
    <property type="entry name" value="Metal cation-transporting ATPase, ATP-binding domain N"/>
    <property type="match status" value="1"/>
</dbReference>
<comment type="similarity">
    <text evidence="9">Belongs to the cation transport ATPase (P-type) (TC 3.A.3) family.</text>
</comment>
<keyword evidence="12" id="KW-1185">Reference proteome</keyword>
<dbReference type="InterPro" id="IPR004014">
    <property type="entry name" value="ATPase_P-typ_cation-transptr_N"/>
</dbReference>
<keyword evidence="7 9" id="KW-1133">Transmembrane helix</keyword>
<dbReference type="Proteomes" id="UP001447188">
    <property type="component" value="Unassembled WGS sequence"/>
</dbReference>
<dbReference type="InterPro" id="IPR044492">
    <property type="entry name" value="P_typ_ATPase_HD_dom"/>
</dbReference>
<dbReference type="Pfam" id="PF00227">
    <property type="entry name" value="Proteasome"/>
    <property type="match status" value="1"/>
</dbReference>
<dbReference type="InterPro" id="IPR018303">
    <property type="entry name" value="ATPase_P-typ_P_site"/>
</dbReference>
<dbReference type="InterPro" id="IPR001353">
    <property type="entry name" value="Proteasome_sua/b"/>
</dbReference>
<evidence type="ECO:0000256" key="5">
    <source>
        <dbReference type="ARBA" id="ARBA00022842"/>
    </source>
</evidence>
<dbReference type="CDD" id="cd02083">
    <property type="entry name" value="P-type_ATPase_SERCA"/>
    <property type="match status" value="1"/>
</dbReference>
<dbReference type="Pfam" id="PF13246">
    <property type="entry name" value="Cation_ATPase"/>
    <property type="match status" value="1"/>
</dbReference>
<dbReference type="SFLD" id="SFLDG00002">
    <property type="entry name" value="C1.7:_P-type_atpase_like"/>
    <property type="match status" value="1"/>
</dbReference>
<dbReference type="InterPro" id="IPR059000">
    <property type="entry name" value="ATPase_P-type_domA"/>
</dbReference>
<dbReference type="SUPFAM" id="SSF81665">
    <property type="entry name" value="Calcium ATPase, transmembrane domain M"/>
    <property type="match status" value="1"/>
</dbReference>
<dbReference type="SUPFAM" id="SSF56784">
    <property type="entry name" value="HAD-like"/>
    <property type="match status" value="1"/>
</dbReference>
<dbReference type="SUPFAM" id="SSF56235">
    <property type="entry name" value="N-terminal nucleophile aminohydrolases (Ntn hydrolases)"/>
    <property type="match status" value="1"/>
</dbReference>